<dbReference type="GeneID" id="13445441"/>
<dbReference type="eggNOG" id="ENOG502QZ6A">
    <property type="taxonomic scope" value="Eukaryota"/>
</dbReference>
<name>F0VR70_NEOCL</name>
<evidence type="ECO:0000313" key="5">
    <source>
        <dbReference type="Proteomes" id="UP000007494"/>
    </source>
</evidence>
<reference evidence="4" key="4">
    <citation type="journal article" date="2015" name="PLoS ONE">
        <title>Comprehensive Evaluation of Toxoplasma gondii VEG and Neospora caninum LIV Genomes with Tachyzoite Stage Transcriptome and Proteome Defines Novel Transcript Features.</title>
        <authorList>
            <person name="Ramaprasad A."/>
            <person name="Mourier T."/>
            <person name="Naeem R."/>
            <person name="Malas T.B."/>
            <person name="Moussa E."/>
            <person name="Panigrahi A."/>
            <person name="Vermont S.J."/>
            <person name="Otto T.D."/>
            <person name="Wastling J."/>
            <person name="Pain A."/>
        </authorList>
    </citation>
    <scope>NUCLEOTIDE SEQUENCE</scope>
    <source>
        <strain evidence="4">Liverpool</strain>
    </source>
</reference>
<dbReference type="Proteomes" id="UP000007494">
    <property type="component" value="Chromosome XII"/>
</dbReference>
<dbReference type="EMBL" id="FR823393">
    <property type="protein sequence ID" value="CBZ56218.1"/>
    <property type="molecule type" value="Genomic_DNA"/>
</dbReference>
<evidence type="ECO:0000313" key="3">
    <source>
        <dbReference type="EMBL" id="CBZ56218.1"/>
    </source>
</evidence>
<reference evidence="3" key="1">
    <citation type="submission" date="2011-02" db="EMBL/GenBank/DDBJ databases">
        <authorList>
            <person name="Aslett M."/>
        </authorList>
    </citation>
    <scope>NUCLEOTIDE SEQUENCE</scope>
    <source>
        <strain evidence="3">Liverpool</strain>
    </source>
</reference>
<keyword evidence="2" id="KW-0472">Membrane</keyword>
<sequence length="373" mass="39426">MFRFTGVSRQRAGAVSHPPSLASLSAACSPPRLVKAQTPRICRASSSDNSSPSQSSLLCSPAAVSPGLLSSLAPPVLPLPRGSASPLVPVSSLNTVPSPSPASSLSPVAALSPVSSVAFASSAFSSLAAKPTKDGDQPGAPASAGSPSAEVSTKADPVPAEPRVEETLEETGDPTQQLEFWVTRLRADKDSGALYMLRDILKKPEKVGRPATSASASPSLGERSDKAPSQDASHASCLPLETEDILDQLQDLLRAHGEMTAEVGELLSYRHQTRREGRQELLALGFTGFSTAFAAAIHPFFFLGTLIGMRSLLKARAPELDREAGARRLQEIRDSLQTQEKQIFKLSEMLLELEGVKRPTHGAHTGERNGNRV</sequence>
<dbReference type="RefSeq" id="XP_003886243.1">
    <property type="nucleotide sequence ID" value="XM_003886194.1"/>
</dbReference>
<dbReference type="InParanoid" id="F0VR70"/>
<feature type="region of interest" description="Disordered" evidence="1">
    <location>
        <begin position="128"/>
        <end position="175"/>
    </location>
</feature>
<protein>
    <recommendedName>
        <fullName evidence="6">Transmembrane protein</fullName>
    </recommendedName>
</protein>
<keyword evidence="2" id="KW-1133">Transmembrane helix</keyword>
<organism evidence="3 5">
    <name type="scientific">Neospora caninum (strain Liverpool)</name>
    <dbReference type="NCBI Taxonomy" id="572307"/>
    <lineage>
        <taxon>Eukaryota</taxon>
        <taxon>Sar</taxon>
        <taxon>Alveolata</taxon>
        <taxon>Apicomplexa</taxon>
        <taxon>Conoidasida</taxon>
        <taxon>Coccidia</taxon>
        <taxon>Eucoccidiorida</taxon>
        <taxon>Eimeriorina</taxon>
        <taxon>Sarcocystidae</taxon>
        <taxon>Neospora</taxon>
    </lineage>
</organism>
<keyword evidence="5" id="KW-1185">Reference proteome</keyword>
<dbReference type="VEuPathDB" id="ToxoDB:NCLIV_066430"/>
<feature type="compositionally biased region" description="Low complexity" evidence="1">
    <location>
        <begin position="45"/>
        <end position="74"/>
    </location>
</feature>
<dbReference type="PROSITE" id="PS51257">
    <property type="entry name" value="PROKAR_LIPOPROTEIN"/>
    <property type="match status" value="1"/>
</dbReference>
<accession>F0VR70</accession>
<dbReference type="AlphaFoldDB" id="F0VR70"/>
<feature type="region of interest" description="Disordered" evidence="1">
    <location>
        <begin position="206"/>
        <end position="237"/>
    </location>
</feature>
<dbReference type="EMBL" id="LN714487">
    <property type="protein sequence ID" value="CEL70980.1"/>
    <property type="molecule type" value="Genomic_DNA"/>
</dbReference>
<reference evidence="5" key="3">
    <citation type="journal article" date="2012" name="PLoS Pathog.">
        <title>Comparative genomics of the apicomplexan parasites Toxoplasma gondii and Neospora caninum: Coccidia differing in host range and transmission strategy.</title>
        <authorList>
            <person name="Reid A.J."/>
            <person name="Vermont S.J."/>
            <person name="Cotton J.A."/>
            <person name="Harris D."/>
            <person name="Hill-Cawthorne G.A."/>
            <person name="Konen-Waisman S."/>
            <person name="Latham S.M."/>
            <person name="Mourier T."/>
            <person name="Norton R."/>
            <person name="Quail M.A."/>
            <person name="Sanders M."/>
            <person name="Shanmugam D."/>
            <person name="Sohal A."/>
            <person name="Wasmuth J.D."/>
            <person name="Brunk B."/>
            <person name="Grigg M.E."/>
            <person name="Howard J.C."/>
            <person name="Parkinson J."/>
            <person name="Roos D.S."/>
            <person name="Trees A.J."/>
            <person name="Berriman M."/>
            <person name="Pain A."/>
            <person name="Wastling J.M."/>
        </authorList>
    </citation>
    <scope>NUCLEOTIDE SEQUENCE [LARGE SCALE GENOMIC DNA]</scope>
    <source>
        <strain evidence="5">Liverpool</strain>
    </source>
</reference>
<evidence type="ECO:0000313" key="4">
    <source>
        <dbReference type="EMBL" id="CEL70980.1"/>
    </source>
</evidence>
<feature type="region of interest" description="Disordered" evidence="1">
    <location>
        <begin position="38"/>
        <end position="107"/>
    </location>
</feature>
<dbReference type="OrthoDB" id="333450at2759"/>
<proteinExistence type="predicted"/>
<evidence type="ECO:0008006" key="6">
    <source>
        <dbReference type="Google" id="ProtNLM"/>
    </source>
</evidence>
<reference evidence="3" key="2">
    <citation type="submission" date="2011-03" db="EMBL/GenBank/DDBJ databases">
        <title>Comparative genomics and transcriptomics of Neospora caninum and Toxoplasma gondii.</title>
        <authorList>
            <person name="Reid A.J."/>
            <person name="Sohal A."/>
            <person name="Harris D."/>
            <person name="Quail M."/>
            <person name="Sanders M."/>
            <person name="Berriman M."/>
            <person name="Wastling J.M."/>
            <person name="Pain A."/>
        </authorList>
    </citation>
    <scope>NUCLEOTIDE SEQUENCE</scope>
    <source>
        <strain evidence="3">Liverpool</strain>
    </source>
</reference>
<feature type="transmembrane region" description="Helical" evidence="2">
    <location>
        <begin position="281"/>
        <end position="307"/>
    </location>
</feature>
<feature type="region of interest" description="Disordered" evidence="1">
    <location>
        <begin position="1"/>
        <end position="22"/>
    </location>
</feature>
<evidence type="ECO:0000256" key="2">
    <source>
        <dbReference type="SAM" id="Phobius"/>
    </source>
</evidence>
<feature type="compositionally biased region" description="Low complexity" evidence="1">
    <location>
        <begin position="138"/>
        <end position="149"/>
    </location>
</feature>
<gene>
    <name evidence="4" type="ORF">BN1204_066430</name>
    <name evidence="3" type="ORF">NCLIV_066430</name>
</gene>
<evidence type="ECO:0000256" key="1">
    <source>
        <dbReference type="SAM" id="MobiDB-lite"/>
    </source>
</evidence>
<keyword evidence="2" id="KW-0812">Transmembrane</keyword>